<name>A0A8H3QM02_9GLOM</name>
<gene>
    <name evidence="2" type="ORF">RCL2_001297700</name>
</gene>
<reference evidence="2" key="1">
    <citation type="submission" date="2019-10" db="EMBL/GenBank/DDBJ databases">
        <title>Conservation and host-specific expression of non-tandemly repeated heterogenous ribosome RNA gene in arbuscular mycorrhizal fungi.</title>
        <authorList>
            <person name="Maeda T."/>
            <person name="Kobayashi Y."/>
            <person name="Nakagawa T."/>
            <person name="Ezawa T."/>
            <person name="Yamaguchi K."/>
            <person name="Bino T."/>
            <person name="Nishimoto Y."/>
            <person name="Shigenobu S."/>
            <person name="Kawaguchi M."/>
        </authorList>
    </citation>
    <scope>NUCLEOTIDE SEQUENCE</scope>
    <source>
        <strain evidence="2">HR1</strain>
    </source>
</reference>
<protein>
    <submittedName>
        <fullName evidence="2">Uncharacterized protein</fullName>
    </submittedName>
</protein>
<dbReference type="EMBL" id="BLAL01000158">
    <property type="protein sequence ID" value="GES85880.1"/>
    <property type="molecule type" value="Genomic_DNA"/>
</dbReference>
<dbReference type="AlphaFoldDB" id="A0A8H3QM02"/>
<evidence type="ECO:0000313" key="2">
    <source>
        <dbReference type="EMBL" id="GES85880.1"/>
    </source>
</evidence>
<comment type="caution">
    <text evidence="2">The sequence shown here is derived from an EMBL/GenBank/DDBJ whole genome shotgun (WGS) entry which is preliminary data.</text>
</comment>
<feature type="compositionally biased region" description="Low complexity" evidence="1">
    <location>
        <begin position="33"/>
        <end position="45"/>
    </location>
</feature>
<proteinExistence type="predicted"/>
<sequence length="106" mass="12026">MNCIEGVEEAKESSDEKDKEILAYLKYKKSEASKNSTNSGSNSKTVGRITRQRSIGTGEQIFANENKQNVRSIFGVHFNKYNDKYSDKKFRSNEILSPVKTLKQNA</sequence>
<feature type="region of interest" description="Disordered" evidence="1">
    <location>
        <begin position="30"/>
        <end position="52"/>
    </location>
</feature>
<organism evidence="2 3">
    <name type="scientific">Rhizophagus clarus</name>
    <dbReference type="NCBI Taxonomy" id="94130"/>
    <lineage>
        <taxon>Eukaryota</taxon>
        <taxon>Fungi</taxon>
        <taxon>Fungi incertae sedis</taxon>
        <taxon>Mucoromycota</taxon>
        <taxon>Glomeromycotina</taxon>
        <taxon>Glomeromycetes</taxon>
        <taxon>Glomerales</taxon>
        <taxon>Glomeraceae</taxon>
        <taxon>Rhizophagus</taxon>
    </lineage>
</organism>
<evidence type="ECO:0000256" key="1">
    <source>
        <dbReference type="SAM" id="MobiDB-lite"/>
    </source>
</evidence>
<dbReference type="Proteomes" id="UP000615446">
    <property type="component" value="Unassembled WGS sequence"/>
</dbReference>
<evidence type="ECO:0000313" key="3">
    <source>
        <dbReference type="Proteomes" id="UP000615446"/>
    </source>
</evidence>
<accession>A0A8H3QM02</accession>